<dbReference type="AlphaFoldDB" id="A0AAV4Y580"/>
<dbReference type="EMBL" id="BPLR01001412">
    <property type="protein sequence ID" value="GIZ02198.1"/>
    <property type="molecule type" value="Genomic_DNA"/>
</dbReference>
<evidence type="ECO:0000313" key="2">
    <source>
        <dbReference type="Proteomes" id="UP001054945"/>
    </source>
</evidence>
<protein>
    <submittedName>
        <fullName evidence="1">Uncharacterized protein</fullName>
    </submittedName>
</protein>
<sequence>MPGSELEPEQLHPPFTRSLAGISSAVIHAFTPSQAIVKVVKFFVCVSQICNRPLLTDAHTEGIVESGGRRSG</sequence>
<reference evidence="1 2" key="1">
    <citation type="submission" date="2021-06" db="EMBL/GenBank/DDBJ databases">
        <title>Caerostris extrusa draft genome.</title>
        <authorList>
            <person name="Kono N."/>
            <person name="Arakawa K."/>
        </authorList>
    </citation>
    <scope>NUCLEOTIDE SEQUENCE [LARGE SCALE GENOMIC DNA]</scope>
</reference>
<proteinExistence type="predicted"/>
<evidence type="ECO:0000313" key="1">
    <source>
        <dbReference type="EMBL" id="GIZ02198.1"/>
    </source>
</evidence>
<comment type="caution">
    <text evidence="1">The sequence shown here is derived from an EMBL/GenBank/DDBJ whole genome shotgun (WGS) entry which is preliminary data.</text>
</comment>
<accession>A0AAV4Y580</accession>
<organism evidence="1 2">
    <name type="scientific">Caerostris extrusa</name>
    <name type="common">Bark spider</name>
    <name type="synonym">Caerostris bankana</name>
    <dbReference type="NCBI Taxonomy" id="172846"/>
    <lineage>
        <taxon>Eukaryota</taxon>
        <taxon>Metazoa</taxon>
        <taxon>Ecdysozoa</taxon>
        <taxon>Arthropoda</taxon>
        <taxon>Chelicerata</taxon>
        <taxon>Arachnida</taxon>
        <taxon>Araneae</taxon>
        <taxon>Araneomorphae</taxon>
        <taxon>Entelegynae</taxon>
        <taxon>Araneoidea</taxon>
        <taxon>Araneidae</taxon>
        <taxon>Caerostris</taxon>
    </lineage>
</organism>
<dbReference type="Proteomes" id="UP001054945">
    <property type="component" value="Unassembled WGS sequence"/>
</dbReference>
<keyword evidence="2" id="KW-1185">Reference proteome</keyword>
<name>A0AAV4Y580_CAEEX</name>
<gene>
    <name evidence="1" type="ORF">CEXT_144321</name>
</gene>